<dbReference type="InterPro" id="IPR013766">
    <property type="entry name" value="Thioredoxin_domain"/>
</dbReference>
<dbReference type="InterPro" id="IPR036249">
    <property type="entry name" value="Thioredoxin-like_sf"/>
</dbReference>
<comment type="caution">
    <text evidence="7">The sequence shown here is derived from an EMBL/GenBank/DDBJ whole genome shotgun (WGS) entry which is preliminary data.</text>
</comment>
<evidence type="ECO:0000313" key="7">
    <source>
        <dbReference type="EMBL" id="RIV80566.1"/>
    </source>
</evidence>
<evidence type="ECO:0000256" key="5">
    <source>
        <dbReference type="SAM" id="SignalP"/>
    </source>
</evidence>
<dbReference type="GO" id="GO:0016491">
    <property type="term" value="F:oxidoreductase activity"/>
    <property type="evidence" value="ECO:0007669"/>
    <property type="project" value="UniProtKB-KW"/>
</dbReference>
<keyword evidence="1 5" id="KW-0732">Signal</keyword>
<proteinExistence type="predicted"/>
<keyword evidence="4" id="KW-0676">Redox-active center</keyword>
<dbReference type="SUPFAM" id="SSF52833">
    <property type="entry name" value="Thioredoxin-like"/>
    <property type="match status" value="1"/>
</dbReference>
<sequence>MHKRPLLLNFLLAAGVSMAVAVPATAQQETGEEAFAKARNAMIAELAEDPAARRIEPQSYDLTLVVFTDYQCPFCRQMHPRLTALAMEDGNVRIVFKDWAIFGQPSIEAARRALAAKYQGKDQAFDDALMQIQGKLSSEKIRAAADQAGVDWQRLESDLKSHGKEIDAALARADRQAGMLGISGTPAMFVGPYLVAGALPPEQLRQAVAIARQYPNGNAPEAR</sequence>
<dbReference type="Pfam" id="PF01323">
    <property type="entry name" value="DSBA"/>
    <property type="match status" value="1"/>
</dbReference>
<dbReference type="PANTHER" id="PTHR13887:SF14">
    <property type="entry name" value="DISULFIDE BOND FORMATION PROTEIN D"/>
    <property type="match status" value="1"/>
</dbReference>
<dbReference type="Gene3D" id="3.40.30.10">
    <property type="entry name" value="Glutaredoxin"/>
    <property type="match status" value="1"/>
</dbReference>
<keyword evidence="2" id="KW-0560">Oxidoreductase</keyword>
<evidence type="ECO:0000256" key="1">
    <source>
        <dbReference type="ARBA" id="ARBA00022729"/>
    </source>
</evidence>
<dbReference type="PANTHER" id="PTHR13887">
    <property type="entry name" value="GLUTATHIONE S-TRANSFERASE KAPPA"/>
    <property type="match status" value="1"/>
</dbReference>
<evidence type="ECO:0000256" key="3">
    <source>
        <dbReference type="ARBA" id="ARBA00023157"/>
    </source>
</evidence>
<evidence type="ECO:0000256" key="2">
    <source>
        <dbReference type="ARBA" id="ARBA00023002"/>
    </source>
</evidence>
<protein>
    <submittedName>
        <fullName evidence="7">DsbA family protein</fullName>
    </submittedName>
</protein>
<feature type="signal peptide" evidence="5">
    <location>
        <begin position="1"/>
        <end position="26"/>
    </location>
</feature>
<evidence type="ECO:0000256" key="4">
    <source>
        <dbReference type="ARBA" id="ARBA00023284"/>
    </source>
</evidence>
<dbReference type="OrthoDB" id="9780147at2"/>
<accession>A0A418NLQ2</accession>
<feature type="domain" description="Thioredoxin" evidence="6">
    <location>
        <begin position="41"/>
        <end position="213"/>
    </location>
</feature>
<evidence type="ECO:0000259" key="6">
    <source>
        <dbReference type="PROSITE" id="PS51352"/>
    </source>
</evidence>
<name>A0A418NLQ2_9SPHN</name>
<keyword evidence="8" id="KW-1185">Reference proteome</keyword>
<dbReference type="InterPro" id="IPR001853">
    <property type="entry name" value="DSBA-like_thioredoxin_dom"/>
</dbReference>
<dbReference type="CDD" id="cd03023">
    <property type="entry name" value="DsbA_Com1_like"/>
    <property type="match status" value="1"/>
</dbReference>
<gene>
    <name evidence="7" type="ORF">D2V04_02355</name>
</gene>
<keyword evidence="3" id="KW-1015">Disulfide bond</keyword>
<dbReference type="RefSeq" id="WP_119511755.1">
    <property type="nucleotide sequence ID" value="NZ_QXFK01000009.1"/>
</dbReference>
<dbReference type="AlphaFoldDB" id="A0A418NLQ2"/>
<dbReference type="PROSITE" id="PS51352">
    <property type="entry name" value="THIOREDOXIN_2"/>
    <property type="match status" value="1"/>
</dbReference>
<dbReference type="GeneID" id="69695947"/>
<organism evidence="7 8">
    <name type="scientific">Pelagerythrobacter aerophilus</name>
    <dbReference type="NCBI Taxonomy" id="2306995"/>
    <lineage>
        <taxon>Bacteria</taxon>
        <taxon>Pseudomonadati</taxon>
        <taxon>Pseudomonadota</taxon>
        <taxon>Alphaproteobacteria</taxon>
        <taxon>Sphingomonadales</taxon>
        <taxon>Erythrobacteraceae</taxon>
        <taxon>Pelagerythrobacter</taxon>
    </lineage>
</organism>
<evidence type="ECO:0000313" key="8">
    <source>
        <dbReference type="Proteomes" id="UP000285092"/>
    </source>
</evidence>
<feature type="chain" id="PRO_5019297986" evidence="5">
    <location>
        <begin position="27"/>
        <end position="223"/>
    </location>
</feature>
<dbReference type="EMBL" id="QXFK01000009">
    <property type="protein sequence ID" value="RIV80566.1"/>
    <property type="molecule type" value="Genomic_DNA"/>
</dbReference>
<reference evidence="7 8" key="1">
    <citation type="submission" date="2018-08" db="EMBL/GenBank/DDBJ databases">
        <title>Altererythrobacter sp.Ery1 and Ery12, the genome sequencing of novel strains in genus Alterythrobacter.</title>
        <authorList>
            <person name="Cheng H."/>
            <person name="Wu Y.-H."/>
            <person name="Fang C."/>
            <person name="Xu X.-W."/>
        </authorList>
    </citation>
    <scope>NUCLEOTIDE SEQUENCE [LARGE SCALE GENOMIC DNA]</scope>
    <source>
        <strain evidence="7 8">Ery1</strain>
    </source>
</reference>
<dbReference type="Proteomes" id="UP000285092">
    <property type="component" value="Unassembled WGS sequence"/>
</dbReference>